<comment type="caution">
    <text evidence="1">The sequence shown here is derived from an EMBL/GenBank/DDBJ whole genome shotgun (WGS) entry which is preliminary data.</text>
</comment>
<keyword evidence="2" id="KW-1185">Reference proteome</keyword>
<name>A0ACB9EME1_9ASTR</name>
<evidence type="ECO:0000313" key="1">
    <source>
        <dbReference type="EMBL" id="KAI3760109.1"/>
    </source>
</evidence>
<accession>A0ACB9EME1</accession>
<reference evidence="2" key="1">
    <citation type="journal article" date="2022" name="Mol. Ecol. Resour.">
        <title>The genomes of chicory, endive, great burdock and yacon provide insights into Asteraceae palaeo-polyploidization history and plant inulin production.</title>
        <authorList>
            <person name="Fan W."/>
            <person name="Wang S."/>
            <person name="Wang H."/>
            <person name="Wang A."/>
            <person name="Jiang F."/>
            <person name="Liu H."/>
            <person name="Zhao H."/>
            <person name="Xu D."/>
            <person name="Zhang Y."/>
        </authorList>
    </citation>
    <scope>NUCLEOTIDE SEQUENCE [LARGE SCALE GENOMIC DNA]</scope>
    <source>
        <strain evidence="2">cv. Yunnan</strain>
    </source>
</reference>
<protein>
    <submittedName>
        <fullName evidence="1">Uncharacterized protein</fullName>
    </submittedName>
</protein>
<proteinExistence type="predicted"/>
<sequence>MIRYSLIRLSGFVRMKLRSNTVFQRGNPKISSTIKDEGFLNEKRLSLWSSKSNYGKRGASKAGSYENLGRGTKETLNVDGKVYILGLEAVVPIKDLVVSCPKDEIEEEEGNESVSIHLNEKLLDLKEEIKSTHIDCENGSKSLESETFADDTVIANGDDGSKSLESETFADNTVIFNGGDDKETSLNDPGNANILGKWKEKGRHVRKKKFVGKVKKIESNQEKIHVVLGVNGDDECVHMPLKHKRGRKRKNVEALGSKCNGRAKKEKVEKDVEALGSKCNGRAKKEKVEKDVEASGSKCNGRAKKEKVEKDVEASGSKCNDGPVAVVNGGLRVVVLGLKGLNEIPKKMLKRRGRPPKVLTEGENTRPKKKLKRRGRPCKLQGEITPLPLNEILRKKLKRRGRPLKVSHEIPAGAMKSCGIKQKLCGKGIAFKKFKRRGRPPKMEARTLATHVVKVRTVELMSVKKSPKIRKNEKSEENSEQLMVEGKFLNAGKGIIGGKLERKKLKQLIRDKISDILLKCGWTIDLRQRQEKSYKDAVYIEPKGKRSHWSITGAYAKLKQKIENGVADNNETSAFTPIPEEEINVLFRQRHKECKKKKNKILKNVKGKIVTNKKKKLGKKSKDGSKRKMIFKPRVLVSGSENGSKQDNEGVLVIKKRNLLSWMIDSGVIMAGTKVQYGKTRRQKRSSEGIITSDGICCGCCNEIMGITKFVGHCGGKFGQVFDNLYLESGTCLRKCLTDSWRKEEESNVNRFIVVDVQGDDPNDDTCNICGDGGNLICCDGCPSTFHQSCLDVQNFPSGDWNCIYCTCKFCGVVSVSSPDDAITSQMCSCCLCEEKFHQLCLQEGEDVNEDSNRLPFCGRKCQELFERLQTYLGVKHELEDGFSWTLLQRFDVDQDFNVHDTQLKVEQNSKLAIAFSVMDECFVPITDERSGTSIIRNVVYNCGSNFRRLNYAGFLTAVLEKDDEFITAASIRIHGYRLAEMPFIGTRHMYRRQGMCRRLLDAIESTLSSLGVEELIIPAIPALLQTWTNAFGFMPLGESKKQEMKCMSMMVFPGIDMLKKPLLQNMSADADTTLSAAGVGKDVAHERKEEMILLTDGCSIPEPNDENNPQFETASSNATDYQQTSADTAGIGKDIIDYKQTEKETVLMDCCSCPDLEDDKLTISRGVNSLCDLNLPVKNVLPCDTEGQTSADSGSFPDCTFEPSSLESAVCGNPESSELKLDVENDGVPEVKVKSPQLTSKLVLKNTFDLNLHPTAVETDVHVISDDSIQCETRACIKSFELSDSRSQLTPFCEPKVGLWQLDRLQYRMKRYKWLHVINNQPLPSRRFRRADFCRFCFCKLIFIYRVCRIIFVRLAYDGMTWFPESVIVLEPMKMQIYENIEAGNKDLHLKYAV</sequence>
<organism evidence="1 2">
    <name type="scientific">Smallanthus sonchifolius</name>
    <dbReference type="NCBI Taxonomy" id="185202"/>
    <lineage>
        <taxon>Eukaryota</taxon>
        <taxon>Viridiplantae</taxon>
        <taxon>Streptophyta</taxon>
        <taxon>Embryophyta</taxon>
        <taxon>Tracheophyta</taxon>
        <taxon>Spermatophyta</taxon>
        <taxon>Magnoliopsida</taxon>
        <taxon>eudicotyledons</taxon>
        <taxon>Gunneridae</taxon>
        <taxon>Pentapetalae</taxon>
        <taxon>asterids</taxon>
        <taxon>campanulids</taxon>
        <taxon>Asterales</taxon>
        <taxon>Asteraceae</taxon>
        <taxon>Asteroideae</taxon>
        <taxon>Heliantheae alliance</taxon>
        <taxon>Millerieae</taxon>
        <taxon>Smallanthus</taxon>
    </lineage>
</organism>
<dbReference type="Proteomes" id="UP001056120">
    <property type="component" value="Linkage Group LG17"/>
</dbReference>
<reference evidence="1 2" key="2">
    <citation type="journal article" date="2022" name="Mol. Ecol. Resour.">
        <title>The genomes of chicory, endive, great burdock and yacon provide insights into Asteraceae paleo-polyploidization history and plant inulin production.</title>
        <authorList>
            <person name="Fan W."/>
            <person name="Wang S."/>
            <person name="Wang H."/>
            <person name="Wang A."/>
            <person name="Jiang F."/>
            <person name="Liu H."/>
            <person name="Zhao H."/>
            <person name="Xu D."/>
            <person name="Zhang Y."/>
        </authorList>
    </citation>
    <scope>NUCLEOTIDE SEQUENCE [LARGE SCALE GENOMIC DNA]</scope>
    <source>
        <strain evidence="2">cv. Yunnan</strain>
        <tissue evidence="1">Leaves</tissue>
    </source>
</reference>
<dbReference type="EMBL" id="CM042034">
    <property type="protein sequence ID" value="KAI3760109.1"/>
    <property type="molecule type" value="Genomic_DNA"/>
</dbReference>
<gene>
    <name evidence="1" type="ORF">L1987_50499</name>
</gene>
<evidence type="ECO:0000313" key="2">
    <source>
        <dbReference type="Proteomes" id="UP001056120"/>
    </source>
</evidence>